<protein>
    <submittedName>
        <fullName evidence="1">Hemolectin-like protein</fullName>
    </submittedName>
</protein>
<accession>A0A0A0VA37</accession>
<feature type="non-terminal residue" evidence="1">
    <location>
        <position position="1"/>
    </location>
</feature>
<sequence>CFLACTDASPEIVTGSYTVTSTFFPYLIWWADRGAIMFHSPAINSFLHIRMIFLTCLDIHLKCFTLAFLHCTWCIIALSKTVAGLGHTSSNMRSNRCKLMTCSEWRLLEGVTYFRSFGCTVNITDRCYTFFLACFPAITKVFAV</sequence>
<reference evidence="1" key="2">
    <citation type="journal article" date="2014" name="J. Proteome Res.">
        <title>Spit and venom from scytodes spiders: a diverse and distinct cocktail.</title>
        <authorList>
            <person name="Zobel-Thropp P.A."/>
            <person name="Correa S.M."/>
            <person name="Garb J.E."/>
            <person name="Binford G.J."/>
        </authorList>
    </citation>
    <scope>NUCLEOTIDE SEQUENCE</scope>
    <source>
        <tissue evidence="1">Venom gland</tissue>
    </source>
</reference>
<proteinExistence type="evidence at transcript level"/>
<reference evidence="1" key="1">
    <citation type="submission" date="2013-11" db="EMBL/GenBank/DDBJ databases">
        <authorList>
            <person name="Thropp P.A."/>
            <person name="Correa S.M."/>
            <person name="Garb J.E."/>
            <person name="Binford G.J."/>
        </authorList>
    </citation>
    <scope>NUCLEOTIDE SEQUENCE</scope>
    <source>
        <tissue evidence="1">Venom gland</tissue>
    </source>
</reference>
<organism evidence="1">
    <name type="scientific">Scytodes thoracica</name>
    <name type="common">Spitting spider</name>
    <name type="synonym">Aranea thoracica</name>
    <dbReference type="NCBI Taxonomy" id="1112478"/>
    <lineage>
        <taxon>Eukaryota</taxon>
        <taxon>Metazoa</taxon>
        <taxon>Ecdysozoa</taxon>
        <taxon>Arthropoda</taxon>
        <taxon>Chelicerata</taxon>
        <taxon>Arachnida</taxon>
        <taxon>Araneae</taxon>
        <taxon>Araneomorphae</taxon>
        <taxon>Haplogynae</taxon>
        <taxon>Scytodoidea</taxon>
        <taxon>Scytodidae</taxon>
        <taxon>Scytodes</taxon>
    </lineage>
</organism>
<dbReference type="EMBL" id="KF860720">
    <property type="protein sequence ID" value="AIW62626.1"/>
    <property type="molecule type" value="mRNA"/>
</dbReference>
<evidence type="ECO:0000313" key="1">
    <source>
        <dbReference type="EMBL" id="AIW62626.1"/>
    </source>
</evidence>
<dbReference type="AlphaFoldDB" id="A0A0A0VA37"/>
<name>A0A0A0VA37_SCYTH</name>